<comment type="caution">
    <text evidence="1">The sequence shown here is derived from an EMBL/GenBank/DDBJ whole genome shotgun (WGS) entry which is preliminary data.</text>
</comment>
<gene>
    <name evidence="1" type="ORF">BCS92_05105</name>
</gene>
<sequence>MNIVLLKRPKVFMNKSILSDNIKSILCTLKPNHSENYSCKSEAIDAFTATFSIQKPGLIKAISGIADGRYYENLAKKIQARFEKIDIRTKPLSKSDLKKIKWLDFEKMTRSERHRFNTQQIFKHRYKSNVEHMAEDLGCSIELANEILDSEDPKQKVMRLFKERLALESLTLPLAERHLKKATVNFSINNQMSELEIAAQLSKLDTKDMEILVEKIQRASTIIASDSDKREYYEN</sequence>
<protein>
    <submittedName>
        <fullName evidence="1">Uncharacterized protein</fullName>
    </submittedName>
</protein>
<dbReference type="Proteomes" id="UP000235579">
    <property type="component" value="Unassembled WGS sequence"/>
</dbReference>
<evidence type="ECO:0000313" key="2">
    <source>
        <dbReference type="Proteomes" id="UP000235579"/>
    </source>
</evidence>
<evidence type="ECO:0000313" key="1">
    <source>
        <dbReference type="EMBL" id="PMP17786.1"/>
    </source>
</evidence>
<organism evidence="1 2">
    <name type="scientific">Vibrio tasmaniensis</name>
    <dbReference type="NCBI Taxonomy" id="212663"/>
    <lineage>
        <taxon>Bacteria</taxon>
        <taxon>Pseudomonadati</taxon>
        <taxon>Pseudomonadota</taxon>
        <taxon>Gammaproteobacteria</taxon>
        <taxon>Vibrionales</taxon>
        <taxon>Vibrionaceae</taxon>
        <taxon>Vibrio</taxon>
    </lineage>
</organism>
<accession>A0A2N7NND7</accession>
<reference evidence="2" key="1">
    <citation type="submission" date="2016-07" db="EMBL/GenBank/DDBJ databases">
        <title>Nontailed viruses are major unrecognized killers of bacteria in the ocean.</title>
        <authorList>
            <person name="Kauffman K."/>
            <person name="Hussain F."/>
            <person name="Yang J."/>
            <person name="Arevalo P."/>
            <person name="Brown J."/>
            <person name="Cutler M."/>
            <person name="Kelly L."/>
            <person name="Polz M.F."/>
        </authorList>
    </citation>
    <scope>NUCLEOTIDE SEQUENCE [LARGE SCALE GENOMIC DNA]</scope>
    <source>
        <strain evidence="2">10N.222.48.A2</strain>
    </source>
</reference>
<proteinExistence type="predicted"/>
<dbReference type="EMBL" id="MDBP01000014">
    <property type="protein sequence ID" value="PMP17786.1"/>
    <property type="molecule type" value="Genomic_DNA"/>
</dbReference>
<name>A0A2N7NND7_9VIBR</name>
<dbReference type="RefSeq" id="WP_102257433.1">
    <property type="nucleotide sequence ID" value="NZ_SYVX01000016.1"/>
</dbReference>
<dbReference type="AlphaFoldDB" id="A0A2N7NND7"/>